<keyword evidence="3" id="KW-0731">Sigma factor</keyword>
<dbReference type="GO" id="GO:0006352">
    <property type="term" value="P:DNA-templated transcription initiation"/>
    <property type="evidence" value="ECO:0007669"/>
    <property type="project" value="InterPro"/>
</dbReference>
<sequence>MGSKKNDLPDINKIIGEYGDSLLRMSFLYLKDYHLAEDAVQDTLLKVYRGYSSFNGKSSEKTWIMRIAINVCKNYLRSNWWKRIDAEAVLETIPATEAEMIQDDTLLRVIMSLPVKYREIILLYYYQELKIHEIAEVLHIPESTASIRLKRARERLKSELKGDYCYE</sequence>
<reference evidence="7 8" key="1">
    <citation type="submission" date="2018-06" db="EMBL/GenBank/DDBJ databases">
        <title>Genomic Encyclopedia of Type Strains, Phase I: the one thousand microbial genomes (KMG-I) project.</title>
        <authorList>
            <person name="Kyrpides N."/>
        </authorList>
    </citation>
    <scope>NUCLEOTIDE SEQUENCE [LARGE SCALE GENOMIC DNA]</scope>
    <source>
        <strain evidence="7 8">DSM 19573</strain>
    </source>
</reference>
<evidence type="ECO:0000259" key="6">
    <source>
        <dbReference type="Pfam" id="PF08281"/>
    </source>
</evidence>
<dbReference type="EMBL" id="QKMR01000005">
    <property type="protein sequence ID" value="PYG88875.1"/>
    <property type="molecule type" value="Genomic_DNA"/>
</dbReference>
<dbReference type="InterPro" id="IPR013325">
    <property type="entry name" value="RNA_pol_sigma_r2"/>
</dbReference>
<dbReference type="RefSeq" id="WP_242981165.1">
    <property type="nucleotide sequence ID" value="NZ_QKMR01000005.1"/>
</dbReference>
<evidence type="ECO:0000259" key="5">
    <source>
        <dbReference type="Pfam" id="PF04542"/>
    </source>
</evidence>
<keyword evidence="2" id="KW-0805">Transcription regulation</keyword>
<dbReference type="InterPro" id="IPR039425">
    <property type="entry name" value="RNA_pol_sigma-70-like"/>
</dbReference>
<proteinExistence type="inferred from homology"/>
<dbReference type="InterPro" id="IPR013324">
    <property type="entry name" value="RNA_pol_sigma_r3/r4-like"/>
</dbReference>
<evidence type="ECO:0000256" key="3">
    <source>
        <dbReference type="ARBA" id="ARBA00023082"/>
    </source>
</evidence>
<dbReference type="GO" id="GO:0016987">
    <property type="term" value="F:sigma factor activity"/>
    <property type="evidence" value="ECO:0007669"/>
    <property type="project" value="UniProtKB-KW"/>
</dbReference>
<dbReference type="Gene3D" id="1.10.1740.10">
    <property type="match status" value="1"/>
</dbReference>
<comment type="similarity">
    <text evidence="1">Belongs to the sigma-70 factor family. ECF subfamily.</text>
</comment>
<dbReference type="InterPro" id="IPR013249">
    <property type="entry name" value="RNA_pol_sigma70_r4_t2"/>
</dbReference>
<dbReference type="CDD" id="cd06171">
    <property type="entry name" value="Sigma70_r4"/>
    <property type="match status" value="1"/>
</dbReference>
<dbReference type="Pfam" id="PF08281">
    <property type="entry name" value="Sigma70_r4_2"/>
    <property type="match status" value="1"/>
</dbReference>
<comment type="caution">
    <text evidence="7">The sequence shown here is derived from an EMBL/GenBank/DDBJ whole genome shotgun (WGS) entry which is preliminary data.</text>
</comment>
<gene>
    <name evidence="7" type="ORF">LY28_01239</name>
</gene>
<dbReference type="AlphaFoldDB" id="A0A318XP94"/>
<dbReference type="GO" id="GO:0003677">
    <property type="term" value="F:DNA binding"/>
    <property type="evidence" value="ECO:0007669"/>
    <property type="project" value="InterPro"/>
</dbReference>
<evidence type="ECO:0000256" key="2">
    <source>
        <dbReference type="ARBA" id="ARBA00023015"/>
    </source>
</evidence>
<feature type="domain" description="RNA polymerase sigma-70 region 2" evidence="5">
    <location>
        <begin position="15"/>
        <end position="81"/>
    </location>
</feature>
<name>A0A318XP94_9FIRM</name>
<accession>A0A318XP94</accession>
<keyword evidence="4" id="KW-0804">Transcription</keyword>
<feature type="domain" description="RNA polymerase sigma factor 70 region 4 type 2" evidence="6">
    <location>
        <begin position="105"/>
        <end position="156"/>
    </location>
</feature>
<dbReference type="InterPro" id="IPR014284">
    <property type="entry name" value="RNA_pol_sigma-70_dom"/>
</dbReference>
<dbReference type="PANTHER" id="PTHR43133:SF60">
    <property type="entry name" value="RNA POLYMERASE SIGMA FACTOR SIGV"/>
    <property type="match status" value="1"/>
</dbReference>
<evidence type="ECO:0000313" key="8">
    <source>
        <dbReference type="Proteomes" id="UP000248132"/>
    </source>
</evidence>
<dbReference type="Gene3D" id="1.10.10.10">
    <property type="entry name" value="Winged helix-like DNA-binding domain superfamily/Winged helix DNA-binding domain"/>
    <property type="match status" value="1"/>
</dbReference>
<dbReference type="InterPro" id="IPR036388">
    <property type="entry name" value="WH-like_DNA-bd_sf"/>
</dbReference>
<dbReference type="Pfam" id="PF04542">
    <property type="entry name" value="Sigma70_r2"/>
    <property type="match status" value="1"/>
</dbReference>
<organism evidence="7 8">
    <name type="scientific">Ruminiclostridium sufflavum DSM 19573</name>
    <dbReference type="NCBI Taxonomy" id="1121337"/>
    <lineage>
        <taxon>Bacteria</taxon>
        <taxon>Bacillati</taxon>
        <taxon>Bacillota</taxon>
        <taxon>Clostridia</taxon>
        <taxon>Eubacteriales</taxon>
        <taxon>Oscillospiraceae</taxon>
        <taxon>Ruminiclostridium</taxon>
    </lineage>
</organism>
<dbReference type="Proteomes" id="UP000248132">
    <property type="component" value="Unassembled WGS sequence"/>
</dbReference>
<dbReference type="InterPro" id="IPR007627">
    <property type="entry name" value="RNA_pol_sigma70_r2"/>
</dbReference>
<dbReference type="NCBIfam" id="TIGR02937">
    <property type="entry name" value="sigma70-ECF"/>
    <property type="match status" value="1"/>
</dbReference>
<dbReference type="SUPFAM" id="SSF88659">
    <property type="entry name" value="Sigma3 and sigma4 domains of RNA polymerase sigma factors"/>
    <property type="match status" value="1"/>
</dbReference>
<dbReference type="PANTHER" id="PTHR43133">
    <property type="entry name" value="RNA POLYMERASE ECF-TYPE SIGMA FACTO"/>
    <property type="match status" value="1"/>
</dbReference>
<keyword evidence="8" id="KW-1185">Reference proteome</keyword>
<protein>
    <submittedName>
        <fullName evidence="7">RNA polymerase sigma-70 factor (ECF subfamily)</fullName>
    </submittedName>
</protein>
<dbReference type="SUPFAM" id="SSF88946">
    <property type="entry name" value="Sigma2 domain of RNA polymerase sigma factors"/>
    <property type="match status" value="1"/>
</dbReference>
<evidence type="ECO:0000256" key="4">
    <source>
        <dbReference type="ARBA" id="ARBA00023163"/>
    </source>
</evidence>
<evidence type="ECO:0000256" key="1">
    <source>
        <dbReference type="ARBA" id="ARBA00010641"/>
    </source>
</evidence>
<evidence type="ECO:0000313" key="7">
    <source>
        <dbReference type="EMBL" id="PYG88875.1"/>
    </source>
</evidence>